<reference evidence="2 3" key="1">
    <citation type="submission" date="2012-05" db="EMBL/GenBank/DDBJ databases">
        <authorList>
            <person name="Weinstock G."/>
            <person name="Sodergren E."/>
            <person name="Lobos E.A."/>
            <person name="Fulton L."/>
            <person name="Fulton R."/>
            <person name="Courtney L."/>
            <person name="Fronick C."/>
            <person name="O'Laughlin M."/>
            <person name="Godfrey J."/>
            <person name="Wilson R.M."/>
            <person name="Miner T."/>
            <person name="Farmer C."/>
            <person name="Delehaunty K."/>
            <person name="Cordes M."/>
            <person name="Minx P."/>
            <person name="Tomlinson C."/>
            <person name="Chen J."/>
            <person name="Wollam A."/>
            <person name="Pepin K.H."/>
            <person name="Bhonagiri V."/>
            <person name="Zhang X."/>
            <person name="Suruliraj S."/>
            <person name="Warren W."/>
            <person name="Mitreva M."/>
            <person name="Mardis E.R."/>
            <person name="Wilson R.K."/>
        </authorList>
    </citation>
    <scope>NUCLEOTIDE SEQUENCE [LARGE SCALE GENOMIC DNA]</scope>
    <source>
        <strain evidence="2 3">F0055</strain>
    </source>
</reference>
<dbReference type="AlphaFoldDB" id="L1N918"/>
<proteinExistence type="predicted"/>
<keyword evidence="1" id="KW-0472">Membrane</keyword>
<comment type="caution">
    <text evidence="2">The sequence shown here is derived from an EMBL/GenBank/DDBJ whole genome shotgun (WGS) entry which is preliminary data.</text>
</comment>
<sequence>MSKKWKVVSNACDRSKQIAVGLQICHSRVVIGGVDYQRVARVLLVIVFHFTFFYPLKPSFLPPKIYAFNL</sequence>
<feature type="transmembrane region" description="Helical" evidence="1">
    <location>
        <begin position="39"/>
        <end position="56"/>
    </location>
</feature>
<evidence type="ECO:0000313" key="2">
    <source>
        <dbReference type="EMBL" id="EKY00004.1"/>
    </source>
</evidence>
<evidence type="ECO:0000313" key="3">
    <source>
        <dbReference type="Proteomes" id="UP000010433"/>
    </source>
</evidence>
<gene>
    <name evidence="2" type="ORF">HMPREF9151_01404</name>
</gene>
<dbReference type="Proteomes" id="UP000010433">
    <property type="component" value="Unassembled WGS sequence"/>
</dbReference>
<name>L1N918_9BACT</name>
<accession>L1N918</accession>
<organism evidence="2 3">
    <name type="scientific">Hoylesella saccharolytica F0055</name>
    <dbReference type="NCBI Taxonomy" id="1127699"/>
    <lineage>
        <taxon>Bacteria</taxon>
        <taxon>Pseudomonadati</taxon>
        <taxon>Bacteroidota</taxon>
        <taxon>Bacteroidia</taxon>
        <taxon>Bacteroidales</taxon>
        <taxon>Prevotellaceae</taxon>
        <taxon>Hoylesella</taxon>
    </lineage>
</organism>
<evidence type="ECO:0000256" key="1">
    <source>
        <dbReference type="SAM" id="Phobius"/>
    </source>
</evidence>
<keyword evidence="1" id="KW-0812">Transmembrane</keyword>
<dbReference type="HOGENOM" id="CLU_2754557_0_0_10"/>
<keyword evidence="3" id="KW-1185">Reference proteome</keyword>
<dbReference type="EMBL" id="AMEP01000094">
    <property type="protein sequence ID" value="EKY00004.1"/>
    <property type="molecule type" value="Genomic_DNA"/>
</dbReference>
<protein>
    <submittedName>
        <fullName evidence="2">Uncharacterized protein</fullName>
    </submittedName>
</protein>
<keyword evidence="1" id="KW-1133">Transmembrane helix</keyword>